<dbReference type="Pfam" id="PF23639">
    <property type="entry name" value="DUF7146"/>
    <property type="match status" value="1"/>
</dbReference>
<organism evidence="3 4">
    <name type="scientific">Novosphingobium hassiacum</name>
    <dbReference type="NCBI Taxonomy" id="173676"/>
    <lineage>
        <taxon>Bacteria</taxon>
        <taxon>Pseudomonadati</taxon>
        <taxon>Pseudomonadota</taxon>
        <taxon>Alphaproteobacteria</taxon>
        <taxon>Sphingomonadales</taxon>
        <taxon>Sphingomonadaceae</taxon>
        <taxon>Novosphingobium</taxon>
    </lineage>
</organism>
<name>A0A7W6EXZ7_9SPHN</name>
<evidence type="ECO:0000313" key="4">
    <source>
        <dbReference type="Proteomes" id="UP000562395"/>
    </source>
</evidence>
<dbReference type="RefSeq" id="WP_183615094.1">
    <property type="nucleotide sequence ID" value="NZ_JACICY010000018.1"/>
</dbReference>
<evidence type="ECO:0000313" key="3">
    <source>
        <dbReference type="EMBL" id="MBB3862625.1"/>
    </source>
</evidence>
<dbReference type="Pfam" id="PF13362">
    <property type="entry name" value="Toprim_3"/>
    <property type="match status" value="1"/>
</dbReference>
<dbReference type="Proteomes" id="UP000562395">
    <property type="component" value="Unassembled WGS sequence"/>
</dbReference>
<dbReference type="InterPro" id="IPR006171">
    <property type="entry name" value="TOPRIM_dom"/>
</dbReference>
<feature type="domain" description="DUF7146" evidence="2">
    <location>
        <begin position="132"/>
        <end position="240"/>
    </location>
</feature>
<proteinExistence type="predicted"/>
<gene>
    <name evidence="3" type="ORF">GGQ88_003927</name>
</gene>
<accession>A0A7W6EXZ7</accession>
<protein>
    <recommendedName>
        <fullName evidence="5">DNA primase</fullName>
    </recommendedName>
</protein>
<dbReference type="InterPro" id="IPR055570">
    <property type="entry name" value="DUF7146"/>
</dbReference>
<evidence type="ECO:0008006" key="5">
    <source>
        <dbReference type="Google" id="ProtNLM"/>
    </source>
</evidence>
<feature type="domain" description="Toprim" evidence="1">
    <location>
        <begin position="247"/>
        <end position="336"/>
    </location>
</feature>
<sequence>MPVLSKLEQGTLSTRAAELSERLAQNAQAVCRHYLPSGRREGRYWMVGDVAGTPGRSLYIRLFETERGRIGNWVDAATGEHGDLVDLIRLNQRHGRLAETINEAERFLSLPLSASNDERTATSFAKPAHTGSTTAAKRLFAASKPLIGSLANAYLRSRGITLVSDLPALRFHQRCYYRANEGDAPGTPGAFPALIATVTDNDGVQTGTHRTWIDPSGVGKANVASPRRAMGNMLGNAVRFGTADDVLIAGEGIETVLSLREVLPTMPMAAATSSAHLAAILFPPTLQRLYVARDWDAAGDAAFGILTDRTQAAGIELVSLMPDLADFNDDLCQHGASALGERVRLQLHEQDRTHFSID</sequence>
<keyword evidence="4" id="KW-1185">Reference proteome</keyword>
<dbReference type="AlphaFoldDB" id="A0A7W6EXZ7"/>
<reference evidence="3 4" key="1">
    <citation type="submission" date="2020-08" db="EMBL/GenBank/DDBJ databases">
        <title>Genomic Encyclopedia of Type Strains, Phase IV (KMG-IV): sequencing the most valuable type-strain genomes for metagenomic binning, comparative biology and taxonomic classification.</title>
        <authorList>
            <person name="Goeker M."/>
        </authorList>
    </citation>
    <scope>NUCLEOTIDE SEQUENCE [LARGE SCALE GENOMIC DNA]</scope>
    <source>
        <strain evidence="3 4">DSM 14552</strain>
    </source>
</reference>
<evidence type="ECO:0000259" key="2">
    <source>
        <dbReference type="Pfam" id="PF23639"/>
    </source>
</evidence>
<comment type="caution">
    <text evidence="3">The sequence shown here is derived from an EMBL/GenBank/DDBJ whole genome shotgun (WGS) entry which is preliminary data.</text>
</comment>
<dbReference type="EMBL" id="JACICY010000018">
    <property type="protein sequence ID" value="MBB3862625.1"/>
    <property type="molecule type" value="Genomic_DNA"/>
</dbReference>
<evidence type="ECO:0000259" key="1">
    <source>
        <dbReference type="Pfam" id="PF13362"/>
    </source>
</evidence>